<dbReference type="Proteomes" id="UP000199529">
    <property type="component" value="Unassembled WGS sequence"/>
</dbReference>
<evidence type="ECO:0000259" key="3">
    <source>
        <dbReference type="SMART" id="SM00824"/>
    </source>
</evidence>
<dbReference type="AlphaFoldDB" id="A0A1H3QIG2"/>
<protein>
    <submittedName>
        <fullName evidence="4">Surfactin synthase thioesterase subunit</fullName>
    </submittedName>
</protein>
<dbReference type="GO" id="GO:0008610">
    <property type="term" value="P:lipid biosynthetic process"/>
    <property type="evidence" value="ECO:0007669"/>
    <property type="project" value="TreeGrafter"/>
</dbReference>
<dbReference type="InterPro" id="IPR020802">
    <property type="entry name" value="TesA-like"/>
</dbReference>
<evidence type="ECO:0000313" key="4">
    <source>
        <dbReference type="EMBL" id="SDZ13394.1"/>
    </source>
</evidence>
<keyword evidence="5" id="KW-1185">Reference proteome</keyword>
<dbReference type="PANTHER" id="PTHR11487">
    <property type="entry name" value="THIOESTERASE"/>
    <property type="match status" value="1"/>
</dbReference>
<feature type="domain" description="Thioesterase TesA-like" evidence="3">
    <location>
        <begin position="26"/>
        <end position="244"/>
    </location>
</feature>
<name>A0A1H3QIG2_9PSEU</name>
<evidence type="ECO:0000313" key="5">
    <source>
        <dbReference type="Proteomes" id="UP000199529"/>
    </source>
</evidence>
<dbReference type="RefSeq" id="WP_093274398.1">
    <property type="nucleotide sequence ID" value="NZ_FNOK01000048.1"/>
</dbReference>
<dbReference type="STRING" id="418495.SAMN05216215_10485"/>
<sequence>MTVPARGGQLWIRRFHPAPDAGVRLVALPHAGGSASFYFPLSRALAPRVEVLSVQYPGRQDRRAEPCIDDIGELADRIAAELRQWADRPLALFGHSMGAAVGFEVARRMDVAPIRLIASGRRAPSTHRDERVHLRDDDGLVADLRKLSGTAAGVLGDEELLRMILPAVRSDYRAAETYQGESGAKVACPITVLLGDDDPKVTLAEAEAWREHTDSEVDVRVFAGGHFYLVEHQEKVLAVLDERLKVPDSV</sequence>
<dbReference type="EMBL" id="FNOK01000048">
    <property type="protein sequence ID" value="SDZ13394.1"/>
    <property type="molecule type" value="Genomic_DNA"/>
</dbReference>
<dbReference type="SUPFAM" id="SSF53474">
    <property type="entry name" value="alpha/beta-Hydrolases"/>
    <property type="match status" value="1"/>
</dbReference>
<dbReference type="InterPro" id="IPR012223">
    <property type="entry name" value="TEII"/>
</dbReference>
<dbReference type="PANTHER" id="PTHR11487:SF0">
    <property type="entry name" value="S-ACYL FATTY ACID SYNTHASE THIOESTERASE, MEDIUM CHAIN"/>
    <property type="match status" value="1"/>
</dbReference>
<proteinExistence type="inferred from homology"/>
<comment type="similarity">
    <text evidence="1">Belongs to the thioesterase family.</text>
</comment>
<dbReference type="InterPro" id="IPR029058">
    <property type="entry name" value="AB_hydrolase_fold"/>
</dbReference>
<dbReference type="Gene3D" id="3.40.50.1820">
    <property type="entry name" value="alpha/beta hydrolase"/>
    <property type="match status" value="1"/>
</dbReference>
<gene>
    <name evidence="4" type="ORF">SAMN05216215_10485</name>
</gene>
<accession>A0A1H3QIG2</accession>
<dbReference type="GO" id="GO:0016787">
    <property type="term" value="F:hydrolase activity"/>
    <property type="evidence" value="ECO:0007669"/>
    <property type="project" value="UniProtKB-KW"/>
</dbReference>
<dbReference type="InterPro" id="IPR001031">
    <property type="entry name" value="Thioesterase"/>
</dbReference>
<dbReference type="OrthoDB" id="4169718at2"/>
<evidence type="ECO:0000256" key="2">
    <source>
        <dbReference type="ARBA" id="ARBA00022801"/>
    </source>
</evidence>
<organism evidence="4 5">
    <name type="scientific">Saccharopolyspora shandongensis</name>
    <dbReference type="NCBI Taxonomy" id="418495"/>
    <lineage>
        <taxon>Bacteria</taxon>
        <taxon>Bacillati</taxon>
        <taxon>Actinomycetota</taxon>
        <taxon>Actinomycetes</taxon>
        <taxon>Pseudonocardiales</taxon>
        <taxon>Pseudonocardiaceae</taxon>
        <taxon>Saccharopolyspora</taxon>
    </lineage>
</organism>
<dbReference type="Pfam" id="PF00975">
    <property type="entry name" value="Thioesterase"/>
    <property type="match status" value="1"/>
</dbReference>
<keyword evidence="2" id="KW-0378">Hydrolase</keyword>
<reference evidence="5" key="1">
    <citation type="submission" date="2016-10" db="EMBL/GenBank/DDBJ databases">
        <authorList>
            <person name="Varghese N."/>
            <person name="Submissions S."/>
        </authorList>
    </citation>
    <scope>NUCLEOTIDE SEQUENCE [LARGE SCALE GENOMIC DNA]</scope>
    <source>
        <strain evidence="5">CGMCC 4.3530</strain>
    </source>
</reference>
<dbReference type="SMART" id="SM00824">
    <property type="entry name" value="PKS_TE"/>
    <property type="match status" value="1"/>
</dbReference>
<evidence type="ECO:0000256" key="1">
    <source>
        <dbReference type="ARBA" id="ARBA00007169"/>
    </source>
</evidence>